<evidence type="ECO:0000259" key="1">
    <source>
        <dbReference type="Pfam" id="PF16116"/>
    </source>
</evidence>
<evidence type="ECO:0000313" key="4">
    <source>
        <dbReference type="Proteomes" id="UP000265800"/>
    </source>
</evidence>
<feature type="domain" description="DUF4832" evidence="1">
    <location>
        <begin position="238"/>
        <end position="446"/>
    </location>
</feature>
<protein>
    <recommendedName>
        <fullName evidence="5">DUF4832 domain-containing protein</fullName>
    </recommendedName>
</protein>
<dbReference type="RefSeq" id="WP_119358857.1">
    <property type="nucleotide sequence ID" value="NZ_QWKZ01000002.1"/>
</dbReference>
<keyword evidence="4" id="KW-1185">Reference proteome</keyword>
<dbReference type="EMBL" id="QWKZ01000002">
    <property type="protein sequence ID" value="RIH90017.1"/>
    <property type="molecule type" value="Genomic_DNA"/>
</dbReference>
<sequence length="466" mass="53066">MGSWRQRIFLAWVGLALLGCGEVGETSTPGGGSVPVLPPMSGRTIVYQPSDEDFLNPERGFHVAFQLQEYNDYRTVRSGGWFGLPASVVFAYVSLYEYRNSDIPQSYLNHLRGRLENARQGGVKLILRHYYAFPGKTGPEDAPLDRMLRHIEQLQPLWHEYQDIIWAVQAGFIGLWGEWHSSSHGLDRPESEDRLVQALLRALPSSIPLQLRYMEDIIRLFPEPLSSAQAFSGSDQARVGHHNDCFLAGENDAGTYSWNQWDAQKAYLERITRFVPVAGETCQVNFGHYRQACSVALAELRRFNWQVLSGTWYQPVLDRWKREGCYDEVARRLGYRFRLVRAIIPEQLSRGGKLEMGLEIANDGFANPVRPRPVRVLLRNRGSKEVFRFPLNADPRTWEPGKTQALVLEARLPGEMPAGEYEVLLHLPDPAPNLEGRPEYAIRLANVGVWEPNTGYNLLQHTLRVQ</sequence>
<evidence type="ECO:0000313" key="3">
    <source>
        <dbReference type="EMBL" id="RIH90017.1"/>
    </source>
</evidence>
<evidence type="ECO:0008006" key="5">
    <source>
        <dbReference type="Google" id="ProtNLM"/>
    </source>
</evidence>
<name>A0A399EZQ1_9DEIN</name>
<dbReference type="PROSITE" id="PS51257">
    <property type="entry name" value="PROKAR_LIPOPROTEIN"/>
    <property type="match status" value="1"/>
</dbReference>
<dbReference type="AlphaFoldDB" id="A0A399EZQ1"/>
<reference evidence="3 4" key="1">
    <citation type="submission" date="2018-08" db="EMBL/GenBank/DDBJ databases">
        <title>Meiothermus luteus KCTC 52599 genome sequencing project.</title>
        <authorList>
            <person name="Da Costa M.S."/>
            <person name="Albuquerque L."/>
            <person name="Raposo P."/>
            <person name="Froufe H.J.C."/>
            <person name="Barroso C.S."/>
            <person name="Egas C."/>
        </authorList>
    </citation>
    <scope>NUCLEOTIDE SEQUENCE [LARGE SCALE GENOMIC DNA]</scope>
    <source>
        <strain evidence="3 4">KCTC 52599</strain>
    </source>
</reference>
<comment type="caution">
    <text evidence="3">The sequence shown here is derived from an EMBL/GenBank/DDBJ whole genome shotgun (WGS) entry which is preliminary data.</text>
</comment>
<gene>
    <name evidence="3" type="ORF">Mlute_00136</name>
</gene>
<evidence type="ECO:0000259" key="2">
    <source>
        <dbReference type="Pfam" id="PF16173"/>
    </source>
</evidence>
<dbReference type="InterPro" id="IPR032267">
    <property type="entry name" value="DUF4832"/>
</dbReference>
<organism evidence="3 4">
    <name type="scientific">Meiothermus luteus</name>
    <dbReference type="NCBI Taxonomy" id="2026184"/>
    <lineage>
        <taxon>Bacteria</taxon>
        <taxon>Thermotogati</taxon>
        <taxon>Deinococcota</taxon>
        <taxon>Deinococci</taxon>
        <taxon>Thermales</taxon>
        <taxon>Thermaceae</taxon>
        <taxon>Meiothermus</taxon>
    </lineage>
</organism>
<proteinExistence type="predicted"/>
<accession>A0A399EZQ1</accession>
<dbReference type="OrthoDB" id="9761426at2"/>
<feature type="domain" description="DUF4874" evidence="2">
    <location>
        <begin position="56"/>
        <end position="215"/>
    </location>
</feature>
<dbReference type="InterPro" id="IPR032379">
    <property type="entry name" value="DUF4874"/>
</dbReference>
<dbReference type="Proteomes" id="UP000265800">
    <property type="component" value="Unassembled WGS sequence"/>
</dbReference>
<dbReference type="Pfam" id="PF16116">
    <property type="entry name" value="DUF4832"/>
    <property type="match status" value="1"/>
</dbReference>
<dbReference type="Pfam" id="PF16173">
    <property type="entry name" value="DUF4874"/>
    <property type="match status" value="1"/>
</dbReference>